<name>A0A1Y1QQJ7_9GAMM</name>
<dbReference type="AlphaFoldDB" id="A0A1Y1QQJ7"/>
<dbReference type="EMBL" id="MTEJ01000093">
    <property type="protein sequence ID" value="OQX11210.1"/>
    <property type="molecule type" value="Genomic_DNA"/>
</dbReference>
<gene>
    <name evidence="1" type="ORF">BWK73_18245</name>
</gene>
<accession>A0A1Y1QQJ7</accession>
<organism evidence="1 2">
    <name type="scientific">Thiothrix lacustris</name>
    <dbReference type="NCBI Taxonomy" id="525917"/>
    <lineage>
        <taxon>Bacteria</taxon>
        <taxon>Pseudomonadati</taxon>
        <taxon>Pseudomonadota</taxon>
        <taxon>Gammaproteobacteria</taxon>
        <taxon>Thiotrichales</taxon>
        <taxon>Thiotrichaceae</taxon>
        <taxon>Thiothrix</taxon>
    </lineage>
</organism>
<evidence type="ECO:0000313" key="2">
    <source>
        <dbReference type="Proteomes" id="UP000192491"/>
    </source>
</evidence>
<dbReference type="Proteomes" id="UP000192491">
    <property type="component" value="Unassembled WGS sequence"/>
</dbReference>
<sequence length="139" mass="15376">MTNMRHESTEQLLVSAVKQGMEQAVMELDWQTQAKLTRLRLQALELEQQRHWSEGFGLSAFSRGFAIATAVTLAATLWVLPETVVSPEGLATAAADDPVTNADAETDANANVMEVLTASEDMDLLENLEMYEWLEAEYG</sequence>
<protein>
    <submittedName>
        <fullName evidence="1">Uncharacterized protein</fullName>
    </submittedName>
</protein>
<proteinExistence type="predicted"/>
<comment type="caution">
    <text evidence="1">The sequence shown here is derived from an EMBL/GenBank/DDBJ whole genome shotgun (WGS) entry which is preliminary data.</text>
</comment>
<reference evidence="1 2" key="1">
    <citation type="submission" date="2017-01" db="EMBL/GenBank/DDBJ databases">
        <title>Novel large sulfur bacteria in the metagenomes of groundwater-fed chemosynthetic microbial mats in the Lake Huron basin.</title>
        <authorList>
            <person name="Sharrar A.M."/>
            <person name="Flood B.E."/>
            <person name="Bailey J.V."/>
            <person name="Jones D.S."/>
            <person name="Biddanda B."/>
            <person name="Ruberg S.A."/>
            <person name="Marcus D.N."/>
            <person name="Dick G.J."/>
        </authorList>
    </citation>
    <scope>NUCLEOTIDE SEQUENCE [LARGE SCALE GENOMIC DNA]</scope>
    <source>
        <strain evidence="1">A8</strain>
    </source>
</reference>
<evidence type="ECO:0000313" key="1">
    <source>
        <dbReference type="EMBL" id="OQX11210.1"/>
    </source>
</evidence>